<dbReference type="OrthoDB" id="6466218at2"/>
<comment type="subcellular location">
    <subcellularLocation>
        <location evidence="1">Fimbrium</location>
    </subcellularLocation>
</comment>
<comment type="similarity">
    <text evidence="2">Belongs to the fimbrial protein family.</text>
</comment>
<evidence type="ECO:0000256" key="1">
    <source>
        <dbReference type="ARBA" id="ARBA00004561"/>
    </source>
</evidence>
<dbReference type="GO" id="GO:0043709">
    <property type="term" value="P:cell adhesion involved in single-species biofilm formation"/>
    <property type="evidence" value="ECO:0007669"/>
    <property type="project" value="TreeGrafter"/>
</dbReference>
<dbReference type="PANTHER" id="PTHR33420:SF3">
    <property type="entry name" value="FIMBRIAL SUBUNIT ELFA"/>
    <property type="match status" value="1"/>
</dbReference>
<dbReference type="AlphaFoldDB" id="A0A2T7B7K7"/>
<dbReference type="EMBL" id="MSAG01000012">
    <property type="protein sequence ID" value="PUX23878.1"/>
    <property type="molecule type" value="Genomic_DNA"/>
</dbReference>
<feature type="domain" description="Fimbrial-type adhesion" evidence="6">
    <location>
        <begin position="37"/>
        <end position="190"/>
    </location>
</feature>
<dbReference type="Gene3D" id="2.60.40.1090">
    <property type="entry name" value="Fimbrial-type adhesion domain"/>
    <property type="match status" value="1"/>
</dbReference>
<feature type="chain" id="PRO_5015673491" evidence="5">
    <location>
        <begin position="24"/>
        <end position="192"/>
    </location>
</feature>
<evidence type="ECO:0000256" key="3">
    <source>
        <dbReference type="ARBA" id="ARBA00022729"/>
    </source>
</evidence>
<name>A0A2T7B7K7_9ENTR</name>
<protein>
    <submittedName>
        <fullName evidence="7">Type 1 fimbrial protein</fullName>
    </submittedName>
</protein>
<evidence type="ECO:0000256" key="5">
    <source>
        <dbReference type="SAM" id="SignalP"/>
    </source>
</evidence>
<keyword evidence="3 5" id="KW-0732">Signal</keyword>
<evidence type="ECO:0000256" key="4">
    <source>
        <dbReference type="ARBA" id="ARBA00023263"/>
    </source>
</evidence>
<sequence length="192" mass="20770">MNGIKRNIVTLSLLLALTASAFADEEALVDTGVLYVHGQLQENTCRMDMDSAWQEVDLGSTSRASVNLTGKTGNPVTVKIYLHDCPELSTWSTNITPITTTVSAIQPNYKARFTGVSDDYNPELIKVAGASGVGLRLRDSRGKSVILSRSSDAVLLNPGQNLVTFTLQAERNGAAFVPGPYHSVINFSMMYQ</sequence>
<evidence type="ECO:0000259" key="6">
    <source>
        <dbReference type="Pfam" id="PF00419"/>
    </source>
</evidence>
<comment type="caution">
    <text evidence="7">The sequence shown here is derived from an EMBL/GenBank/DDBJ whole genome shotgun (WGS) entry which is preliminary data.</text>
</comment>
<accession>A0A2T7B7K7</accession>
<dbReference type="SUPFAM" id="SSF49401">
    <property type="entry name" value="Bacterial adhesins"/>
    <property type="match status" value="1"/>
</dbReference>
<dbReference type="Pfam" id="PF00419">
    <property type="entry name" value="Fimbrial"/>
    <property type="match status" value="1"/>
</dbReference>
<dbReference type="InterPro" id="IPR008966">
    <property type="entry name" value="Adhesion_dom_sf"/>
</dbReference>
<dbReference type="PANTHER" id="PTHR33420">
    <property type="entry name" value="FIMBRIAL SUBUNIT ELFA-RELATED"/>
    <property type="match status" value="1"/>
</dbReference>
<dbReference type="InterPro" id="IPR050263">
    <property type="entry name" value="Bact_Fimbrial_Adh_Pro"/>
</dbReference>
<evidence type="ECO:0000313" key="7">
    <source>
        <dbReference type="EMBL" id="PUX23878.1"/>
    </source>
</evidence>
<evidence type="ECO:0000256" key="2">
    <source>
        <dbReference type="ARBA" id="ARBA00006671"/>
    </source>
</evidence>
<proteinExistence type="inferred from homology"/>
<dbReference type="RefSeq" id="WP_077568713.1">
    <property type="nucleotide sequence ID" value="NZ_CP187984.1"/>
</dbReference>
<gene>
    <name evidence="7" type="ORF">BS411_08170</name>
</gene>
<reference evidence="7" key="1">
    <citation type="submission" date="2016-12" db="EMBL/GenBank/DDBJ databases">
        <title>Analysis of the Molecular Diversity Among Cronobacter Species Isolated from Filth Flies Using a Pan Genomic DNA Microarray.</title>
        <authorList>
            <person name="Pava-Ripoll M."/>
            <person name="Tall B."/>
            <person name="Farber J."/>
            <person name="Fanning S."/>
            <person name="Lehner A."/>
            <person name="Stephan R."/>
            <person name="Pagotto F."/>
            <person name="Iverson C."/>
            <person name="Ziobro G."/>
            <person name="Miller A."/>
            <person name="Pearson R."/>
            <person name="Yan Q."/>
            <person name="Kim M."/>
            <person name="Jeong S."/>
            <person name="Park J."/>
            <person name="Jun S."/>
            <person name="Choi H."/>
            <person name="Chung T."/>
            <person name="Yoo Y."/>
            <person name="Park E."/>
            <person name="Hwang S."/>
            <person name="Lee B."/>
            <person name="Sathyamoorthy V."/>
            <person name="Carter L."/>
            <person name="Mammel M."/>
            <person name="Jackson S."/>
            <person name="Kothary M."/>
            <person name="Patel I."/>
            <person name="Grim C."/>
            <person name="Gopinath G."/>
            <person name="Gangiredla J."/>
            <person name="Chase H."/>
        </authorList>
    </citation>
    <scope>NUCLEOTIDE SEQUENCE [LARGE SCALE GENOMIC DNA]</scope>
    <source>
        <strain evidence="7">MOD1-Sh41s</strain>
    </source>
</reference>
<feature type="signal peptide" evidence="5">
    <location>
        <begin position="1"/>
        <end position="23"/>
    </location>
</feature>
<organism evidence="7">
    <name type="scientific">Cronobacter turicensis</name>
    <dbReference type="NCBI Taxonomy" id="413502"/>
    <lineage>
        <taxon>Bacteria</taxon>
        <taxon>Pseudomonadati</taxon>
        <taxon>Pseudomonadota</taxon>
        <taxon>Gammaproteobacteria</taxon>
        <taxon>Enterobacterales</taxon>
        <taxon>Enterobacteriaceae</taxon>
        <taxon>Cronobacter</taxon>
    </lineage>
</organism>
<keyword evidence="4" id="KW-0281">Fimbrium</keyword>
<dbReference type="InterPro" id="IPR036937">
    <property type="entry name" value="Adhesion_dom_fimbrial_sf"/>
</dbReference>
<dbReference type="InterPro" id="IPR000259">
    <property type="entry name" value="Adhesion_dom_fimbrial"/>
</dbReference>
<dbReference type="GO" id="GO:0009289">
    <property type="term" value="C:pilus"/>
    <property type="evidence" value="ECO:0007669"/>
    <property type="project" value="UniProtKB-SubCell"/>
</dbReference>